<dbReference type="GO" id="GO:0005829">
    <property type="term" value="C:cytosol"/>
    <property type="evidence" value="ECO:0007669"/>
    <property type="project" value="UniProtKB-ARBA"/>
</dbReference>
<dbReference type="SMART" id="SM00320">
    <property type="entry name" value="WD40"/>
    <property type="match status" value="4"/>
</dbReference>
<dbReference type="InterPro" id="IPR002182">
    <property type="entry name" value="NB-ARC"/>
</dbReference>
<organism evidence="8 9">
    <name type="scientific">Drosophila pseudoobscura pseudoobscura</name>
    <name type="common">Fruit fly</name>
    <dbReference type="NCBI Taxonomy" id="46245"/>
    <lineage>
        <taxon>Eukaryota</taxon>
        <taxon>Metazoa</taxon>
        <taxon>Ecdysozoa</taxon>
        <taxon>Arthropoda</taxon>
        <taxon>Hexapoda</taxon>
        <taxon>Insecta</taxon>
        <taxon>Pterygota</taxon>
        <taxon>Neoptera</taxon>
        <taxon>Endopterygota</taxon>
        <taxon>Diptera</taxon>
        <taxon>Brachycera</taxon>
        <taxon>Muscomorpha</taxon>
        <taxon>Ephydroidea</taxon>
        <taxon>Drosophilidae</taxon>
        <taxon>Drosophila</taxon>
        <taxon>Sophophora</taxon>
    </lineage>
</organism>
<dbReference type="SUPFAM" id="SSF50978">
    <property type="entry name" value="WD40 repeat-like"/>
    <property type="match status" value="1"/>
</dbReference>
<dbReference type="KEGG" id="dpo:4804243"/>
<feature type="domain" description="APAF-1 helical" evidence="5">
    <location>
        <begin position="442"/>
        <end position="588"/>
    </location>
</feature>
<reference evidence="9" key="2">
    <citation type="submission" date="2025-08" db="UniProtKB">
        <authorList>
            <consortium name="RefSeq"/>
        </authorList>
    </citation>
    <scope>IDENTIFICATION</scope>
    <source>
        <strain evidence="9">MV-25-SWS-2005</strain>
        <tissue evidence="9">Whole body</tissue>
    </source>
</reference>
<dbReference type="FunCoup" id="A0A6I8UUH1">
    <property type="interactions" value="13"/>
</dbReference>
<dbReference type="Gene3D" id="2.130.10.10">
    <property type="entry name" value="YVTN repeat-like/Quinoprotein amine dehydrogenase"/>
    <property type="match status" value="2"/>
</dbReference>
<feature type="domain" description="Dark winged-helix" evidence="7">
    <location>
        <begin position="368"/>
        <end position="433"/>
    </location>
</feature>
<dbReference type="InterPro" id="IPR036322">
    <property type="entry name" value="WD40_repeat_dom_sf"/>
</dbReference>
<evidence type="ECO:0000313" key="9">
    <source>
        <dbReference type="RefSeq" id="XP_001360832.3"/>
    </source>
</evidence>
<dbReference type="Pfam" id="PF22164">
    <property type="entry name" value="WHD_Dark"/>
    <property type="match status" value="1"/>
</dbReference>
<dbReference type="InterPro" id="IPR027417">
    <property type="entry name" value="P-loop_NTPase"/>
</dbReference>
<dbReference type="GO" id="GO:0006915">
    <property type="term" value="P:apoptotic process"/>
    <property type="evidence" value="ECO:0007669"/>
    <property type="project" value="UniProtKB-ARBA"/>
</dbReference>
<feature type="domain" description="NB-ARC" evidence="4">
    <location>
        <begin position="139"/>
        <end position="302"/>
    </location>
</feature>
<proteinExistence type="predicted"/>
<dbReference type="Proteomes" id="UP000001819">
    <property type="component" value="Chromosome 3"/>
</dbReference>
<keyword evidence="2" id="KW-0677">Repeat</keyword>
<protein>
    <submittedName>
        <fullName evidence="9">Uncharacterized protein Dark</fullName>
    </submittedName>
</protein>
<sequence>MDTDVNQMHYHYKDILSVFLDPFIEDFDCKDVEDSLRSILTKREIDFIFASDQTDVRIYLLFWKLLEKPESIVKRFVEEVLNYRDGANYEFLMTPIKAEYLQPSPNTRLYVEQRDRLFNDNQVFSKYNVPRLKPFLDLTKALLELRPAKNVLVDGPLGAGKQWLVLDVCSSYKVQQKMDFKIFWLNVKNCNSPEADLEMLLTLLYQIDPSWSSRCDSGTWNIMQRIDSVKIELRRLLKSKPYENCLLVLRNVQSVRTWKAFNLGCKILLTTRYKCVTDYLSAATTKHVPLKDALTEHEAESLIVKYLHCRPEDLPREVLTTNPRSLSIIAESIRDGLATWENWKDVNCNKLTSIIESSLKVLEPVINRNMFDKLFIFPPSAHIPIDLLSLVWSDDKSDSDDPMVVVNKLHRYSLVEKQAHPSTISIPTIYLELKLRVTNAAALHRRIVDHYNITKAFDDDDDLTVPFLDGYFYCHIGHHLTNLEHSESVALFRKIFLDFRFLEQKIRYDKTAWNASGSILNTLQQLKFYSSYIIDNDPKFKRLVNALLDFLPKIEENLIRSKFTCLLRIALMDEEEAIYEEAHRQVQRFGDQVWFTEHGRFHQHRQIINLGENTVRHVLYLNNDFCLMALDSKQMLLTDVSLEAEDTYLLKDDNDSSDILKMAVFNNQKHLLTLHSNGSVKLWSLWAECFGRRHSSGSRQRVRPPHLSHLRKYAATRTYKQLVNGVAKRSMNSYQRAEQNIAAFYLNEEATVGDSKIQLHVAFSNGDVCICEWDDRDQVFKSSNTPTLETHPLRVRCFVQVLNRYYVICTADCTLTVWDLHNGSCDKPELSGYDVHNDPPLAIEVYNERSQHSTLLLIHRYSVWRLTFEPGDCQQPQVRLKSEPVQLPDMSFITCAKGSRDGRYLILGTSVGLIVYDIQLSSPVLRSNVSEHIECVDIYELCDPIYKYIVLCGAKGKRLLHVHTLRKVDSGITWVHNVDETKGMTRACLEPNVYLRPLLDMTRKRSQLLAIDSKERIHQIETTADPSARRRSSISSWSTITPTHAASKTRITAISANDDDHIFVGYMDGVIIDVNRDAVLPQQYITEPIDYLKQVNSQLLVASTHGPRKTVIFQLQPELPSLPVAGAAPVDWPLKLELDTKYSCLLGGKFLLLFSEHGVFQLDISNPLVLIKLENCDEPLMGFDLKNGLLFLAFGNNTIEVSRFSFNDTGLRNDVICRKRITEEQKISYLIASDDASLFALGFQNGIIELYSLAGSAIQLVYSIKEVHEQCITQLRFSPCKLLLISCGEQLCFWNVTHMRNNQIESQLAIRRSRRHKTHSVTQEDAVDAAPIVSDMSEPPPFVSHLHQPIRDTQPEVDLWRNKRGNVIRPELLACIKFVGNKASQFFTDAKFSQFYSIDDEGVYYHLQLLETNPHMPPSGSSMHLQMAERLASEMISDMQYANLSDIRIIDPTLTIGGVDDEGADVVGDLQPESSATSQAETPLVVDECSS</sequence>
<dbReference type="PANTHER" id="PTHR22845:SF5">
    <property type="entry name" value="APOPTOTIC PROTEASE-ACTIVATING FACTOR 1"/>
    <property type="match status" value="1"/>
</dbReference>
<reference evidence="8" key="1">
    <citation type="submission" date="2024-06" db="UniProtKB">
        <authorList>
            <consortium name="RefSeq"/>
        </authorList>
    </citation>
    <scope>NUCLEOTIDE SEQUENCE [LARGE SCALE GENOMIC DNA]</scope>
    <source>
        <strain evidence="8">MV2-25</strain>
    </source>
</reference>
<evidence type="ECO:0000259" key="6">
    <source>
        <dbReference type="Pfam" id="PF22080"/>
    </source>
</evidence>
<keyword evidence="8" id="KW-1185">Reference proteome</keyword>
<feature type="compositionally biased region" description="Polar residues" evidence="3">
    <location>
        <begin position="1472"/>
        <end position="1481"/>
    </location>
</feature>
<dbReference type="InterPro" id="IPR041452">
    <property type="entry name" value="APAF1_C"/>
</dbReference>
<dbReference type="InParanoid" id="A0A6I8UUH1"/>
<accession>A0A6I8UUH1</accession>
<evidence type="ECO:0000256" key="2">
    <source>
        <dbReference type="ARBA" id="ARBA00022737"/>
    </source>
</evidence>
<dbReference type="Pfam" id="PF22080">
    <property type="entry name" value="Dark_CARD"/>
    <property type="match status" value="1"/>
</dbReference>
<evidence type="ECO:0000259" key="4">
    <source>
        <dbReference type="Pfam" id="PF00931"/>
    </source>
</evidence>
<feature type="domain" description="Dark CARD" evidence="6">
    <location>
        <begin position="14"/>
        <end position="96"/>
    </location>
</feature>
<evidence type="ECO:0000256" key="3">
    <source>
        <dbReference type="SAM" id="MobiDB-lite"/>
    </source>
</evidence>
<keyword evidence="1" id="KW-0853">WD repeat</keyword>
<dbReference type="InterPro" id="IPR001680">
    <property type="entry name" value="WD40_rpt"/>
</dbReference>
<dbReference type="InterPro" id="IPR054304">
    <property type="entry name" value="Dark_CARD"/>
</dbReference>
<feature type="region of interest" description="Disordered" evidence="3">
    <location>
        <begin position="1468"/>
        <end position="1491"/>
    </location>
</feature>
<dbReference type="Pfam" id="PF00931">
    <property type="entry name" value="NB-ARC"/>
    <property type="match status" value="1"/>
</dbReference>
<gene>
    <name evidence="9" type="primary">Dark</name>
</gene>
<evidence type="ECO:0000259" key="7">
    <source>
        <dbReference type="Pfam" id="PF22164"/>
    </source>
</evidence>
<evidence type="ECO:0000313" key="8">
    <source>
        <dbReference type="Proteomes" id="UP000001819"/>
    </source>
</evidence>
<name>A0A6I8UUH1_DROPS</name>
<evidence type="ECO:0000256" key="1">
    <source>
        <dbReference type="ARBA" id="ARBA00022574"/>
    </source>
</evidence>
<dbReference type="RefSeq" id="XP_001360832.3">
    <property type="nucleotide sequence ID" value="XM_001360795.4"/>
</dbReference>
<dbReference type="InterPro" id="IPR015943">
    <property type="entry name" value="WD40/YVTN_repeat-like_dom_sf"/>
</dbReference>
<dbReference type="GO" id="GO:0043531">
    <property type="term" value="F:ADP binding"/>
    <property type="evidence" value="ECO:0007669"/>
    <property type="project" value="InterPro"/>
</dbReference>
<dbReference type="SUPFAM" id="SSF52540">
    <property type="entry name" value="P-loop containing nucleoside triphosphate hydrolases"/>
    <property type="match status" value="1"/>
</dbReference>
<dbReference type="InterPro" id="IPR054042">
    <property type="entry name" value="WHD_Dark"/>
</dbReference>
<dbReference type="Pfam" id="PF17908">
    <property type="entry name" value="APAF1_C"/>
    <property type="match status" value="1"/>
</dbReference>
<evidence type="ECO:0000259" key="5">
    <source>
        <dbReference type="Pfam" id="PF17908"/>
    </source>
</evidence>
<dbReference type="PANTHER" id="PTHR22845">
    <property type="entry name" value="APOPTOTIC PROTEASE-ACTIVATING FACTOR 1"/>
    <property type="match status" value="1"/>
</dbReference>
<dbReference type="Gene3D" id="3.40.50.300">
    <property type="entry name" value="P-loop containing nucleotide triphosphate hydrolases"/>
    <property type="match status" value="1"/>
</dbReference>
<dbReference type="Gene3D" id="1.25.40.370">
    <property type="match status" value="1"/>
</dbReference>